<evidence type="ECO:0000259" key="1">
    <source>
        <dbReference type="Pfam" id="PF08241"/>
    </source>
</evidence>
<dbReference type="Pfam" id="PF08241">
    <property type="entry name" value="Methyltransf_11"/>
    <property type="match status" value="1"/>
</dbReference>
<dbReference type="InterPro" id="IPR029063">
    <property type="entry name" value="SAM-dependent_MTases_sf"/>
</dbReference>
<dbReference type="OrthoDB" id="186171at2157"/>
<dbReference type="CDD" id="cd02440">
    <property type="entry name" value="AdoMet_MTases"/>
    <property type="match status" value="1"/>
</dbReference>
<dbReference type="eggNOG" id="arCOG01792">
    <property type="taxonomic scope" value="Archaea"/>
</dbReference>
<reference evidence="2 3" key="1">
    <citation type="journal article" date="2014" name="PLoS Genet.">
        <title>Phylogenetically driven sequencing of extremely halophilic archaea reveals strategies for static and dynamic osmo-response.</title>
        <authorList>
            <person name="Becker E.A."/>
            <person name="Seitzer P.M."/>
            <person name="Tritt A."/>
            <person name="Larsen D."/>
            <person name="Krusor M."/>
            <person name="Yao A.I."/>
            <person name="Wu D."/>
            <person name="Madern D."/>
            <person name="Eisen J.A."/>
            <person name="Darling A.E."/>
            <person name="Facciotti M.T."/>
        </authorList>
    </citation>
    <scope>NUCLEOTIDE SEQUENCE [LARGE SCALE GENOMIC DNA]</scope>
    <source>
        <strain evidence="2 3">JCM 13891</strain>
    </source>
</reference>
<dbReference type="GO" id="GO:0032259">
    <property type="term" value="P:methylation"/>
    <property type="evidence" value="ECO:0007669"/>
    <property type="project" value="UniProtKB-KW"/>
</dbReference>
<accession>M0C5W2</accession>
<evidence type="ECO:0000313" key="2">
    <source>
        <dbReference type="EMBL" id="ELZ17329.1"/>
    </source>
</evidence>
<evidence type="ECO:0000313" key="3">
    <source>
        <dbReference type="Proteomes" id="UP000011657"/>
    </source>
</evidence>
<dbReference type="AlphaFoldDB" id="M0C5W2"/>
<dbReference type="InterPro" id="IPR013216">
    <property type="entry name" value="Methyltransf_11"/>
</dbReference>
<feature type="domain" description="Methyltransferase type 11" evidence="1">
    <location>
        <begin position="48"/>
        <end position="141"/>
    </location>
</feature>
<dbReference type="SUPFAM" id="SSF53335">
    <property type="entry name" value="S-adenosyl-L-methionine-dependent methyltransferases"/>
    <property type="match status" value="1"/>
</dbReference>
<comment type="caution">
    <text evidence="2">The sequence shown here is derived from an EMBL/GenBank/DDBJ whole genome shotgun (WGS) entry which is preliminary data.</text>
</comment>
<dbReference type="RefSeq" id="WP_008895064.1">
    <property type="nucleotide sequence ID" value="NZ_AOIS01000045.1"/>
</dbReference>
<dbReference type="EMBL" id="AOIS01000045">
    <property type="protein sequence ID" value="ELZ17329.1"/>
    <property type="molecule type" value="Genomic_DNA"/>
</dbReference>
<dbReference type="Gene3D" id="3.40.50.150">
    <property type="entry name" value="Vaccinia Virus protein VP39"/>
    <property type="match status" value="1"/>
</dbReference>
<dbReference type="GO" id="GO:0008757">
    <property type="term" value="F:S-adenosylmethionine-dependent methyltransferase activity"/>
    <property type="evidence" value="ECO:0007669"/>
    <property type="project" value="InterPro"/>
</dbReference>
<protein>
    <submittedName>
        <fullName evidence="2">Methyltransferase type 11</fullName>
    </submittedName>
</protein>
<sequence length="260" mass="28124">MTDRPLSDRPMHGVLAALGKRVLRPGGRALTRRLLEALAIGPADDVVEFAPGAGATARRALAYEPNSYTGIELDREAARALRDDLGGPGREIVVGNAADTDLADGAADVVYGEAMLSMQPDAGKAAIVREANRLLEPGGVYGIHELELVPDGLDAETKATVRDDLTQAAKVRARPLTESEWVSLLETEGFTVRWRATAPMRLLEPRRVLRSEGAIRTLRIAGTLLARPDLRDRVRSMRRAFGKHGRRLNAVALVAEKTEA</sequence>
<name>M0C5W2_9EURY</name>
<proteinExistence type="predicted"/>
<dbReference type="STRING" id="1227488.C477_13900"/>
<organism evidence="2 3">
    <name type="scientific">Haloterrigena salina JCM 13891</name>
    <dbReference type="NCBI Taxonomy" id="1227488"/>
    <lineage>
        <taxon>Archaea</taxon>
        <taxon>Methanobacteriati</taxon>
        <taxon>Methanobacteriota</taxon>
        <taxon>Stenosarchaea group</taxon>
        <taxon>Halobacteria</taxon>
        <taxon>Halobacteriales</taxon>
        <taxon>Natrialbaceae</taxon>
        <taxon>Haloterrigena</taxon>
    </lineage>
</organism>
<dbReference type="Proteomes" id="UP000011657">
    <property type="component" value="Unassembled WGS sequence"/>
</dbReference>
<keyword evidence="2" id="KW-0808">Transferase</keyword>
<gene>
    <name evidence="2" type="ORF">C477_13900</name>
</gene>
<keyword evidence="2" id="KW-0489">Methyltransferase</keyword>
<keyword evidence="3" id="KW-1185">Reference proteome</keyword>
<dbReference type="PATRIC" id="fig|1227488.3.peg.2771"/>